<dbReference type="AlphaFoldDB" id="A0AAV7HIT9"/>
<evidence type="ECO:0000256" key="1">
    <source>
        <dbReference type="ARBA" id="ARBA00004123"/>
    </source>
</evidence>
<keyword evidence="5" id="KW-0067">ATP-binding</keyword>
<comment type="subunit">
    <text evidence="2">Heterotetramer of subunits RFC2, RFC3, RFC4 and RFC5 that can form a complex with RFC1.</text>
</comment>
<dbReference type="EMBL" id="JAGFBR010000004">
    <property type="protein sequence ID" value="KAH0468277.1"/>
    <property type="molecule type" value="Genomic_DNA"/>
</dbReference>
<evidence type="ECO:0000256" key="5">
    <source>
        <dbReference type="ARBA" id="ARBA00022840"/>
    </source>
</evidence>
<evidence type="ECO:0000256" key="11">
    <source>
        <dbReference type="SAM" id="MobiDB-lite"/>
    </source>
</evidence>
<dbReference type="FunFam" id="1.10.8.60:FF:000074">
    <property type="entry name" value="Chromosome transmission fidelity protein 18"/>
    <property type="match status" value="1"/>
</dbReference>
<feature type="domain" description="AAA+ ATPase" evidence="12">
    <location>
        <begin position="337"/>
        <end position="491"/>
    </location>
</feature>
<dbReference type="SMART" id="SM00382">
    <property type="entry name" value="AAA"/>
    <property type="match status" value="1"/>
</dbReference>
<dbReference type="InterPro" id="IPR003593">
    <property type="entry name" value="AAA+_ATPase"/>
</dbReference>
<evidence type="ECO:0000259" key="12">
    <source>
        <dbReference type="SMART" id="SM00382"/>
    </source>
</evidence>
<comment type="caution">
    <text evidence="13">The sequence shown here is derived from an EMBL/GenBank/DDBJ whole genome shotgun (WGS) entry which is preliminary data.</text>
</comment>
<evidence type="ECO:0000256" key="7">
    <source>
        <dbReference type="ARBA" id="ARBA00023242"/>
    </source>
</evidence>
<evidence type="ECO:0000256" key="4">
    <source>
        <dbReference type="ARBA" id="ARBA00022741"/>
    </source>
</evidence>
<evidence type="ECO:0000256" key="8">
    <source>
        <dbReference type="ARBA" id="ARBA00023306"/>
    </source>
</evidence>
<gene>
    <name evidence="13" type="ORF">IEQ34_003310</name>
</gene>
<dbReference type="CDD" id="cd00009">
    <property type="entry name" value="AAA"/>
    <property type="match status" value="1"/>
</dbReference>
<comment type="similarity">
    <text evidence="9">Belongs to the activator 1 small subunits family. CTF18 subfamily.</text>
</comment>
<protein>
    <recommendedName>
        <fullName evidence="10">Chromosome transmission fidelity protein 18 homolog</fullName>
    </recommendedName>
</protein>
<dbReference type="InterPro" id="IPR047854">
    <property type="entry name" value="RFC_lid"/>
</dbReference>
<dbReference type="GO" id="GO:0016887">
    <property type="term" value="F:ATP hydrolysis activity"/>
    <property type="evidence" value="ECO:0007669"/>
    <property type="project" value="InterPro"/>
</dbReference>
<reference evidence="13 14" key="1">
    <citation type="journal article" date="2021" name="Hortic Res">
        <title>Chromosome-scale assembly of the Dendrobium chrysotoxum genome enhances the understanding of orchid evolution.</title>
        <authorList>
            <person name="Zhang Y."/>
            <person name="Zhang G.Q."/>
            <person name="Zhang D."/>
            <person name="Liu X.D."/>
            <person name="Xu X.Y."/>
            <person name="Sun W.H."/>
            <person name="Yu X."/>
            <person name="Zhu X."/>
            <person name="Wang Z.W."/>
            <person name="Zhao X."/>
            <person name="Zhong W.Y."/>
            <person name="Chen H."/>
            <person name="Yin W.L."/>
            <person name="Huang T."/>
            <person name="Niu S.C."/>
            <person name="Liu Z.J."/>
        </authorList>
    </citation>
    <scope>NUCLEOTIDE SEQUENCE [LARGE SCALE GENOMIC DNA]</scope>
    <source>
        <strain evidence="13">Lindl</strain>
    </source>
</reference>
<dbReference type="CDD" id="cd18140">
    <property type="entry name" value="HLD_clamp_RFC"/>
    <property type="match status" value="1"/>
</dbReference>
<evidence type="ECO:0000256" key="6">
    <source>
        <dbReference type="ARBA" id="ARBA00023125"/>
    </source>
</evidence>
<dbReference type="PANTHER" id="PTHR46765:SF1">
    <property type="entry name" value="P-LOOP CONTAINING NUCLEOSIDE TRIPHOSPHATE HYDROLASES SUPERFAMILY PROTEIN"/>
    <property type="match status" value="1"/>
</dbReference>
<dbReference type="InterPro" id="IPR053016">
    <property type="entry name" value="CTF18-RFC_complex"/>
</dbReference>
<dbReference type="GO" id="GO:0006260">
    <property type="term" value="P:DNA replication"/>
    <property type="evidence" value="ECO:0007669"/>
    <property type="project" value="UniProtKB-KW"/>
</dbReference>
<dbReference type="GO" id="GO:0003677">
    <property type="term" value="F:DNA binding"/>
    <property type="evidence" value="ECO:0007669"/>
    <property type="project" value="UniProtKB-KW"/>
</dbReference>
<keyword evidence="14" id="KW-1185">Reference proteome</keyword>
<dbReference type="Proteomes" id="UP000775213">
    <property type="component" value="Unassembled WGS sequence"/>
</dbReference>
<keyword evidence="8" id="KW-0131">Cell cycle</keyword>
<dbReference type="GO" id="GO:0005524">
    <property type="term" value="F:ATP binding"/>
    <property type="evidence" value="ECO:0007669"/>
    <property type="project" value="UniProtKB-KW"/>
</dbReference>
<dbReference type="PANTHER" id="PTHR46765">
    <property type="entry name" value="P-LOOP CONTAINING NUCLEOSIDE TRIPHOSPHATE HYDROLASES SUPERFAMILY PROTEIN"/>
    <property type="match status" value="1"/>
</dbReference>
<dbReference type="Pfam" id="PF00004">
    <property type="entry name" value="AAA"/>
    <property type="match status" value="1"/>
</dbReference>
<accession>A0AAV7HIT9</accession>
<proteinExistence type="inferred from homology"/>
<dbReference type="SUPFAM" id="SSF52540">
    <property type="entry name" value="P-loop containing nucleoside triphosphate hydrolases"/>
    <property type="match status" value="1"/>
</dbReference>
<dbReference type="Gene3D" id="1.10.8.60">
    <property type="match status" value="1"/>
</dbReference>
<evidence type="ECO:0000313" key="13">
    <source>
        <dbReference type="EMBL" id="KAH0468277.1"/>
    </source>
</evidence>
<feature type="compositionally biased region" description="Low complexity" evidence="11">
    <location>
        <begin position="883"/>
        <end position="895"/>
    </location>
</feature>
<evidence type="ECO:0000256" key="9">
    <source>
        <dbReference type="ARBA" id="ARBA00043975"/>
    </source>
</evidence>
<keyword evidence="4" id="KW-0547">Nucleotide-binding</keyword>
<name>A0AAV7HIT9_DENCH</name>
<keyword evidence="6" id="KW-0238">DNA-binding</keyword>
<evidence type="ECO:0000256" key="3">
    <source>
        <dbReference type="ARBA" id="ARBA00022705"/>
    </source>
</evidence>
<organism evidence="13 14">
    <name type="scientific">Dendrobium chrysotoxum</name>
    <name type="common">Orchid</name>
    <dbReference type="NCBI Taxonomy" id="161865"/>
    <lineage>
        <taxon>Eukaryota</taxon>
        <taxon>Viridiplantae</taxon>
        <taxon>Streptophyta</taxon>
        <taxon>Embryophyta</taxon>
        <taxon>Tracheophyta</taxon>
        <taxon>Spermatophyta</taxon>
        <taxon>Magnoliopsida</taxon>
        <taxon>Liliopsida</taxon>
        <taxon>Asparagales</taxon>
        <taxon>Orchidaceae</taxon>
        <taxon>Epidendroideae</taxon>
        <taxon>Malaxideae</taxon>
        <taxon>Dendrobiinae</taxon>
        <taxon>Dendrobium</taxon>
    </lineage>
</organism>
<comment type="subcellular location">
    <subcellularLocation>
        <location evidence="1">Nucleus</location>
    </subcellularLocation>
</comment>
<dbReference type="InterPro" id="IPR027417">
    <property type="entry name" value="P-loop_NTPase"/>
</dbReference>
<evidence type="ECO:0000256" key="10">
    <source>
        <dbReference type="ARBA" id="ARBA00069525"/>
    </source>
</evidence>
<dbReference type="GO" id="GO:0005634">
    <property type="term" value="C:nucleus"/>
    <property type="evidence" value="ECO:0007669"/>
    <property type="project" value="UniProtKB-SubCell"/>
</dbReference>
<dbReference type="Gene3D" id="3.40.50.300">
    <property type="entry name" value="P-loop containing nucleotide triphosphate hydrolases"/>
    <property type="match status" value="1"/>
</dbReference>
<feature type="region of interest" description="Disordered" evidence="11">
    <location>
        <begin position="38"/>
        <end position="83"/>
    </location>
</feature>
<dbReference type="InterPro" id="IPR003959">
    <property type="entry name" value="ATPase_AAA_core"/>
</dbReference>
<feature type="region of interest" description="Disordered" evidence="11">
    <location>
        <begin position="882"/>
        <end position="913"/>
    </location>
</feature>
<keyword evidence="3" id="KW-0235">DNA replication</keyword>
<keyword evidence="7" id="KW-0539">Nucleus</keyword>
<sequence>MDEEQLIPHADELEWLETNSFLVECEEEEDVPFIAEEIREDDGDLPVSAALPRPHESQVSRKRSLSEENEGSENIGEIVKSEESGNKRRALDFLEREQDEDWLRYSPPQKAPTVHIASESDVLMVEPAVKEKILSRFAVEIEGDCVPVTGPYGDRVYAKMKSSKTAIEGPKKQRKEHPKDGLLSEPIGIIIKKLDHEAFAKAFEENDCLSCHQTHSEVPTFSEKLWVEKYAPCSFTELLSDEQTNREVLFWFKQWDSSVFGSQVRSTTDDVLSALRRHSSPVQHKRLSGGETFFEQGRAAPFTRQSLKSLNADKQIENVIGFSESWSKKATVDHPPEQKVLLLCGPPGLGKTTLAHVAAKHCGYRVVEINASDDRSSSTLESKILDAVQMASVTADSKPKCLVIDEIDGALGEGKGAVEVILKLVVADKKAKVEKPNSTQQSLSEFSSRRGKNSATLLRPVICICNDLYAPALRPLRQIARVHMFVQPTISRVVNRLKYVCQKEGMKTNSIALAALAEYTECDIRSCLNTLQFLNKKKETLNILEVGSQVVGHKDISRSCIDIWNKIFQNGKSKRAKSSTTNLNGHGDFEYMYSLLSNRGDYDLTMGGIHENFLRLSYIDPMMTKTVTCLDMLGVSDSLHQYIMRTQQMSLNAFQPPFAIAIKRLIALVDKPNIEWPKSLQRYRAMSLERKDLLKHWQSKISPIISRHLSTEYFAEDFVSHFLHILVPPTLRPIALHLFSEREKDDLAQLVDTMVSYSITYKNSKAEPLKGAHNNGTAKDGPILILDPPIGDFINFKDYQPTHLGLSLAMKQVLLHEVEKQRILRENSGRSLNPGNECNKDSQASTITKLEVLHDIITKSASVKGNDKPRLAMLKLENEDNYKNSNSKSKKIASNTSITAEVTGDSKKPSKPTSFFDRFRQGCNIDSKKHVNNLQKAATAERDSRPFLFKYNEGFTNAVKRSVKIPVHSSHSFYNCAFMFMLMEIVACWTMEVFVNRVSMRILSCLGFAN</sequence>
<evidence type="ECO:0000256" key="2">
    <source>
        <dbReference type="ARBA" id="ARBA00011480"/>
    </source>
</evidence>
<evidence type="ECO:0000313" key="14">
    <source>
        <dbReference type="Proteomes" id="UP000775213"/>
    </source>
</evidence>